<dbReference type="InterPro" id="IPR011010">
    <property type="entry name" value="DNA_brk_join_enz"/>
</dbReference>
<feature type="domain" description="Tyr recombinase" evidence="6">
    <location>
        <begin position="169"/>
        <end position="314"/>
    </location>
</feature>
<dbReference type="AlphaFoldDB" id="A0A429X159"/>
<feature type="domain" description="Core-binding (CB)" evidence="7">
    <location>
        <begin position="56"/>
        <end position="148"/>
    </location>
</feature>
<comment type="similarity">
    <text evidence="1">Belongs to the 'phage' integrase family.</text>
</comment>
<proteinExistence type="inferred from homology"/>
<dbReference type="RefSeq" id="WP_120118929.1">
    <property type="nucleotide sequence ID" value="NZ_QYTW02000039.1"/>
</dbReference>
<dbReference type="PANTHER" id="PTHR30629:SF2">
    <property type="entry name" value="PROPHAGE INTEGRASE INTS-RELATED"/>
    <property type="match status" value="1"/>
</dbReference>
<dbReference type="InterPro" id="IPR013762">
    <property type="entry name" value="Integrase-like_cat_sf"/>
</dbReference>
<dbReference type="Gene3D" id="1.10.150.130">
    <property type="match status" value="1"/>
</dbReference>
<keyword evidence="2" id="KW-0229">DNA integration</keyword>
<dbReference type="Gene3D" id="1.10.443.10">
    <property type="entry name" value="Intergrase catalytic core"/>
    <property type="match status" value="1"/>
</dbReference>
<dbReference type="GO" id="GO:0003677">
    <property type="term" value="F:DNA binding"/>
    <property type="evidence" value="ECO:0007669"/>
    <property type="project" value="UniProtKB-UniRule"/>
</dbReference>
<evidence type="ECO:0000313" key="8">
    <source>
        <dbReference type="EMBL" id="RST57196.1"/>
    </source>
</evidence>
<evidence type="ECO:0000259" key="6">
    <source>
        <dbReference type="PROSITE" id="PS51898"/>
    </source>
</evidence>
<sequence>MSPGKYKLTVELGYVGGNRKKKNKTVAAKNDTEAKKKLVLFEAKVLSGNLIDSTNMTLEGFYPEWKEKYAVDHYGEKTLKETEKIIDKRILPAFGSSKMVDIKKIHVVDYFSDLKKDGKRLDGKKGKLSPSTLDNIYKAFNSIMKVAVEWELIPSNPCASVKLPPIKHKKEDVYTVEETKKLFDLLEKEDPIWQLIVQSAAVLGAREVEIAALEGKHLDFTDNSITIEQAFVVIEGKGLVLKSTKTDQTRKISVPADLMRALKKLRLIKLEQQMEMKNLWKWEDHLFLFSDEYGQPYRPDSISHVGQDFSIKNQ</sequence>
<dbReference type="InterPro" id="IPR050808">
    <property type="entry name" value="Phage_Integrase"/>
</dbReference>
<keyword evidence="3 5" id="KW-0238">DNA-binding</keyword>
<dbReference type="EMBL" id="QYTW02000039">
    <property type="protein sequence ID" value="RST57196.1"/>
    <property type="molecule type" value="Genomic_DNA"/>
</dbReference>
<organism evidence="8 9">
    <name type="scientific">Siminovitchia terrae</name>
    <name type="common">Bacillus terrae</name>
    <dbReference type="NCBI Taxonomy" id="1914933"/>
    <lineage>
        <taxon>Bacteria</taxon>
        <taxon>Bacillati</taxon>
        <taxon>Bacillota</taxon>
        <taxon>Bacilli</taxon>
        <taxon>Bacillales</taxon>
        <taxon>Bacillaceae</taxon>
        <taxon>Siminovitchia</taxon>
    </lineage>
</organism>
<protein>
    <recommendedName>
        <fullName evidence="10">Integrase</fullName>
    </recommendedName>
</protein>
<dbReference type="SUPFAM" id="SSF56349">
    <property type="entry name" value="DNA breaking-rejoining enzymes"/>
    <property type="match status" value="1"/>
</dbReference>
<dbReference type="Pfam" id="PF14659">
    <property type="entry name" value="Phage_int_SAM_3"/>
    <property type="match status" value="1"/>
</dbReference>
<dbReference type="PROSITE" id="PS51898">
    <property type="entry name" value="TYR_RECOMBINASE"/>
    <property type="match status" value="1"/>
</dbReference>
<evidence type="ECO:0000256" key="5">
    <source>
        <dbReference type="PROSITE-ProRule" id="PRU01248"/>
    </source>
</evidence>
<dbReference type="OrthoDB" id="9803188at2"/>
<dbReference type="InterPro" id="IPR004107">
    <property type="entry name" value="Integrase_SAM-like_N"/>
</dbReference>
<gene>
    <name evidence="8" type="ORF">D5F11_023780</name>
</gene>
<dbReference type="InterPro" id="IPR010998">
    <property type="entry name" value="Integrase_recombinase_N"/>
</dbReference>
<evidence type="ECO:0000313" key="9">
    <source>
        <dbReference type="Proteomes" id="UP000287296"/>
    </source>
</evidence>
<dbReference type="PROSITE" id="PS51900">
    <property type="entry name" value="CB"/>
    <property type="match status" value="1"/>
</dbReference>
<evidence type="ECO:0000256" key="1">
    <source>
        <dbReference type="ARBA" id="ARBA00008857"/>
    </source>
</evidence>
<evidence type="ECO:0000256" key="3">
    <source>
        <dbReference type="ARBA" id="ARBA00023125"/>
    </source>
</evidence>
<keyword evidence="4" id="KW-0233">DNA recombination</keyword>
<dbReference type="GO" id="GO:0006310">
    <property type="term" value="P:DNA recombination"/>
    <property type="evidence" value="ECO:0007669"/>
    <property type="project" value="UniProtKB-KW"/>
</dbReference>
<comment type="caution">
    <text evidence="8">The sequence shown here is derived from an EMBL/GenBank/DDBJ whole genome shotgun (WGS) entry which is preliminary data.</text>
</comment>
<dbReference type="InterPro" id="IPR002104">
    <property type="entry name" value="Integrase_catalytic"/>
</dbReference>
<evidence type="ECO:0008006" key="10">
    <source>
        <dbReference type="Google" id="ProtNLM"/>
    </source>
</evidence>
<dbReference type="PANTHER" id="PTHR30629">
    <property type="entry name" value="PROPHAGE INTEGRASE"/>
    <property type="match status" value="1"/>
</dbReference>
<dbReference type="InterPro" id="IPR044068">
    <property type="entry name" value="CB"/>
</dbReference>
<dbReference type="Proteomes" id="UP000287296">
    <property type="component" value="Unassembled WGS sequence"/>
</dbReference>
<evidence type="ECO:0000259" key="7">
    <source>
        <dbReference type="PROSITE" id="PS51900"/>
    </source>
</evidence>
<reference evidence="8 9" key="1">
    <citation type="submission" date="2018-12" db="EMBL/GenBank/DDBJ databases">
        <authorList>
            <person name="Sun L."/>
            <person name="Chen Z."/>
        </authorList>
    </citation>
    <scope>NUCLEOTIDE SEQUENCE [LARGE SCALE GENOMIC DNA]</scope>
    <source>
        <strain evidence="8 9">LMG 29736</strain>
    </source>
</reference>
<evidence type="ECO:0000256" key="4">
    <source>
        <dbReference type="ARBA" id="ARBA00023172"/>
    </source>
</evidence>
<evidence type="ECO:0000256" key="2">
    <source>
        <dbReference type="ARBA" id="ARBA00022908"/>
    </source>
</evidence>
<name>A0A429X159_SIMTE</name>
<accession>A0A429X159</accession>
<dbReference type="GO" id="GO:0015074">
    <property type="term" value="P:DNA integration"/>
    <property type="evidence" value="ECO:0007669"/>
    <property type="project" value="UniProtKB-KW"/>
</dbReference>